<evidence type="ECO:0008006" key="4">
    <source>
        <dbReference type="Google" id="ProtNLM"/>
    </source>
</evidence>
<accession>S9PQ00</accession>
<feature type="chain" id="PRO_5004554365" description="Lipoprotein" evidence="1">
    <location>
        <begin position="25"/>
        <end position="148"/>
    </location>
</feature>
<feature type="signal peptide" evidence="1">
    <location>
        <begin position="1"/>
        <end position="24"/>
    </location>
</feature>
<evidence type="ECO:0000256" key="1">
    <source>
        <dbReference type="SAM" id="SignalP"/>
    </source>
</evidence>
<dbReference type="AlphaFoldDB" id="S9PQ00"/>
<evidence type="ECO:0000313" key="2">
    <source>
        <dbReference type="EMBL" id="EPX65091.1"/>
    </source>
</evidence>
<reference evidence="2" key="1">
    <citation type="submission" date="2013-05" db="EMBL/GenBank/DDBJ databases">
        <title>Genome assembly of Cystobacter fuscus DSM 2262.</title>
        <authorList>
            <person name="Sharma G."/>
            <person name="Khatri I."/>
            <person name="Kaur C."/>
            <person name="Mayilraj S."/>
            <person name="Subramanian S."/>
        </authorList>
    </citation>
    <scope>NUCLEOTIDE SEQUENCE [LARGE SCALE GENOMIC DNA]</scope>
    <source>
        <strain evidence="2">DSM 2262</strain>
    </source>
</reference>
<dbReference type="OrthoDB" id="5518281at2"/>
<organism evidence="2 3">
    <name type="scientific">Cystobacter fuscus (strain ATCC 25194 / DSM 2262 / NBRC 100088 / M29)</name>
    <dbReference type="NCBI Taxonomy" id="1242864"/>
    <lineage>
        <taxon>Bacteria</taxon>
        <taxon>Pseudomonadati</taxon>
        <taxon>Myxococcota</taxon>
        <taxon>Myxococcia</taxon>
        <taxon>Myxococcales</taxon>
        <taxon>Cystobacterineae</taxon>
        <taxon>Archangiaceae</taxon>
        <taxon>Cystobacter</taxon>
    </lineage>
</organism>
<name>S9PQ00_CYSF2</name>
<evidence type="ECO:0000313" key="3">
    <source>
        <dbReference type="Proteomes" id="UP000011682"/>
    </source>
</evidence>
<keyword evidence="1" id="KW-0732">Signal</keyword>
<sequence>MKRGFSMKATRLLSALFVLLPALAWSAPTHSIWSTQGYVLQVPGVFAYVPSAKMSFNWKEGTSLAFVNAEAEGPAGEIYAFQLVSVTAPTTADEIKGLWNISKNGAPLCTGCAGSAYGLSQPLNSYFKIYAGNSSYHISGFISNRYDY</sequence>
<proteinExistence type="predicted"/>
<protein>
    <recommendedName>
        <fullName evidence="4">Lipoprotein</fullName>
    </recommendedName>
</protein>
<comment type="caution">
    <text evidence="2">The sequence shown here is derived from an EMBL/GenBank/DDBJ whole genome shotgun (WGS) entry which is preliminary data.</text>
</comment>
<dbReference type="Proteomes" id="UP000011682">
    <property type="component" value="Unassembled WGS sequence"/>
</dbReference>
<keyword evidence="3" id="KW-1185">Reference proteome</keyword>
<gene>
    <name evidence="2" type="ORF">D187_000516</name>
</gene>
<dbReference type="EMBL" id="ANAH02000001">
    <property type="protein sequence ID" value="EPX65091.1"/>
    <property type="molecule type" value="Genomic_DNA"/>
</dbReference>